<evidence type="ECO:0000256" key="1">
    <source>
        <dbReference type="SAM" id="MobiDB-lite"/>
    </source>
</evidence>
<dbReference type="Proteomes" id="UP000041254">
    <property type="component" value="Unassembled WGS sequence"/>
</dbReference>
<keyword evidence="4" id="KW-1185">Reference proteome</keyword>
<feature type="compositionally biased region" description="Basic and acidic residues" evidence="1">
    <location>
        <begin position="651"/>
        <end position="668"/>
    </location>
</feature>
<accession>A0A0G4EY59</accession>
<name>A0A0G4EY59_VITBC</name>
<dbReference type="PhylomeDB" id="A0A0G4EY59"/>
<dbReference type="FunCoup" id="A0A0G4EY59">
    <property type="interactions" value="21"/>
</dbReference>
<dbReference type="OrthoDB" id="438144at2759"/>
<feature type="region of interest" description="Disordered" evidence="1">
    <location>
        <begin position="643"/>
        <end position="675"/>
    </location>
</feature>
<dbReference type="OMA" id="GPFIVDI"/>
<dbReference type="InParanoid" id="A0A0G4EY59"/>
<dbReference type="AlphaFoldDB" id="A0A0G4EY59"/>
<feature type="compositionally biased region" description="Acidic residues" evidence="1">
    <location>
        <begin position="483"/>
        <end position="508"/>
    </location>
</feature>
<dbReference type="Pfam" id="PF08373">
    <property type="entry name" value="RAP"/>
    <property type="match status" value="1"/>
</dbReference>
<evidence type="ECO:0000259" key="2">
    <source>
        <dbReference type="PROSITE" id="PS51286"/>
    </source>
</evidence>
<dbReference type="EMBL" id="CDMY01000349">
    <property type="protein sequence ID" value="CEM04275.1"/>
    <property type="molecule type" value="Genomic_DNA"/>
</dbReference>
<protein>
    <recommendedName>
        <fullName evidence="2">RAP domain-containing protein</fullName>
    </recommendedName>
</protein>
<dbReference type="VEuPathDB" id="CryptoDB:Vbra_14006"/>
<dbReference type="PROSITE" id="PS51286">
    <property type="entry name" value="RAP"/>
    <property type="match status" value="1"/>
</dbReference>
<sequence>MSCRVLQVLLHRRGIQHRCFASRARKRRKKNHMAYPIKPPTKVLRPDTDFPKAVLRRPDKVPMLSREDIPARPVRDLSEMSDEGDAQDGMRPIKPHEVAQMFRRDERTVGAVGDKIRHPSVLKQQLPREIKDIKEFSVDDIDPKKRPELQKFWYMPNPFRPQGTTAALSDTEYYRQFFADKDRALDGRQKEYEAMLADEKSQEDKEGRAGVARVRVKPSAYWIDEGYSTPEIGAVPFMQSMELRKAMMNEAYNVRKGCMLNVDVWEAFLRRAVELSDRVKARTLLRCLQAAASVRFPCTPEWKALVQSVCRRKTELLPQDFFYLFQACARQRWRDRHLLEALKAMALAWPKLKNKAAIKSANALAKLDMGREHLCQPLKISLHQRIDTLTPENCASMNALTIQECLRDVSVEPFLRQCMHHHQGVTFHQAKELTTLEYHLRLVRPGLYGRLDPSVKYFLEELRRDVIRAAGHTGQETFRDNPGEDSDREEEMAMGAGVDDEGEDDGEGDAPISDSDSDGDDATTPAQHDTGKQHGVSTMSSWVHRDVCRLLTHMGVPHTSGLKAGPYTVDIFHAPSNTLIELNAPFQYYVGTALLTAATRRRHEMLQAMGFRLQHISHTKWETLRTDAHKVAHLRRLLTLGDKSVSPSDDGASRETARGRREKARAETRASPLLQ</sequence>
<feature type="domain" description="RAP" evidence="2">
    <location>
        <begin position="578"/>
        <end position="636"/>
    </location>
</feature>
<gene>
    <name evidence="3" type="ORF">Vbra_14006</name>
</gene>
<evidence type="ECO:0000313" key="3">
    <source>
        <dbReference type="EMBL" id="CEM04275.1"/>
    </source>
</evidence>
<feature type="region of interest" description="Disordered" evidence="1">
    <location>
        <begin position="473"/>
        <end position="538"/>
    </location>
</feature>
<organism evidence="3 4">
    <name type="scientific">Vitrella brassicaformis (strain CCMP3155)</name>
    <dbReference type="NCBI Taxonomy" id="1169540"/>
    <lineage>
        <taxon>Eukaryota</taxon>
        <taxon>Sar</taxon>
        <taxon>Alveolata</taxon>
        <taxon>Colpodellida</taxon>
        <taxon>Vitrellaceae</taxon>
        <taxon>Vitrella</taxon>
    </lineage>
</organism>
<reference evidence="3 4" key="1">
    <citation type="submission" date="2014-11" db="EMBL/GenBank/DDBJ databases">
        <authorList>
            <person name="Zhu J."/>
            <person name="Qi W."/>
            <person name="Song R."/>
        </authorList>
    </citation>
    <scope>NUCLEOTIDE SEQUENCE [LARGE SCALE GENOMIC DNA]</scope>
</reference>
<evidence type="ECO:0000313" key="4">
    <source>
        <dbReference type="Proteomes" id="UP000041254"/>
    </source>
</evidence>
<proteinExistence type="predicted"/>
<dbReference type="InterPro" id="IPR013584">
    <property type="entry name" value="RAP"/>
</dbReference>
<dbReference type="SMART" id="SM00952">
    <property type="entry name" value="RAP"/>
    <property type="match status" value="1"/>
</dbReference>